<dbReference type="Gene3D" id="2.30.30.110">
    <property type="match status" value="1"/>
</dbReference>
<keyword evidence="3" id="KW-0678">Repressor</keyword>
<evidence type="ECO:0000256" key="4">
    <source>
        <dbReference type="ARBA" id="ARBA00023015"/>
    </source>
</evidence>
<dbReference type="InterPro" id="IPR011067">
    <property type="entry name" value="Plasmid_toxin/cell-grow_inhib"/>
</dbReference>
<dbReference type="SUPFAM" id="SSF50118">
    <property type="entry name" value="Cell growth inhibitor/plasmid maintenance toxic component"/>
    <property type="match status" value="1"/>
</dbReference>
<evidence type="ECO:0000256" key="2">
    <source>
        <dbReference type="ARBA" id="ARBA00015075"/>
    </source>
</evidence>
<keyword evidence="5" id="KW-0804">Transcription</keyword>
<organism evidence="8 9">
    <name type="scientific">Roseomonas genomospecies 6</name>
    <dbReference type="NCBI Taxonomy" id="214106"/>
    <lineage>
        <taxon>Bacteria</taxon>
        <taxon>Pseudomonadati</taxon>
        <taxon>Pseudomonadota</taxon>
        <taxon>Alphaproteobacteria</taxon>
        <taxon>Acetobacterales</taxon>
        <taxon>Roseomonadaceae</taxon>
        <taxon>Roseomonas</taxon>
    </lineage>
</organism>
<dbReference type="GO" id="GO:0008657">
    <property type="term" value="F:DNA topoisomerase type II (double strand cut, ATP-hydrolyzing) inhibitor activity"/>
    <property type="evidence" value="ECO:0007669"/>
    <property type="project" value="InterPro"/>
</dbReference>
<dbReference type="Pfam" id="PF01845">
    <property type="entry name" value="CcdB"/>
    <property type="match status" value="1"/>
</dbReference>
<evidence type="ECO:0000313" key="9">
    <source>
        <dbReference type="Proteomes" id="UP000480854"/>
    </source>
</evidence>
<evidence type="ECO:0000256" key="3">
    <source>
        <dbReference type="ARBA" id="ARBA00022491"/>
    </source>
</evidence>
<evidence type="ECO:0000256" key="7">
    <source>
        <dbReference type="ARBA" id="ARBA00033135"/>
    </source>
</evidence>
<evidence type="ECO:0000256" key="6">
    <source>
        <dbReference type="ARBA" id="ARBA00029628"/>
    </source>
</evidence>
<gene>
    <name evidence="8" type="ORF">DS843_26985</name>
</gene>
<dbReference type="InterPro" id="IPR002712">
    <property type="entry name" value="CcdB"/>
</dbReference>
<keyword evidence="4" id="KW-0805">Transcription regulation</keyword>
<keyword evidence="9" id="KW-1185">Reference proteome</keyword>
<reference evidence="8 9" key="1">
    <citation type="submission" date="2018-07" db="EMBL/GenBank/DDBJ databases">
        <title>Genome sequence of Azospirillum sp. ATCC 49961.</title>
        <authorList>
            <person name="Sant'Anna F.H."/>
            <person name="Baldani J.I."/>
            <person name="Zilli J.E."/>
            <person name="Reis V.M."/>
            <person name="Hartmann A."/>
            <person name="Cruz L."/>
            <person name="de Souza E.M."/>
            <person name="de Oliveira Pedrosa F."/>
            <person name="Passaglia L.M.P."/>
        </authorList>
    </citation>
    <scope>NUCLEOTIDE SEQUENCE [LARGE SCALE GENOMIC DNA]</scope>
    <source>
        <strain evidence="8 9">ATCC 49961</strain>
    </source>
</reference>
<comment type="caution">
    <text evidence="8">The sequence shown here is derived from an EMBL/GenBank/DDBJ whole genome shotgun (WGS) entry which is preliminary data.</text>
</comment>
<evidence type="ECO:0000256" key="5">
    <source>
        <dbReference type="ARBA" id="ARBA00023163"/>
    </source>
</evidence>
<name>A0A9W7KP03_9PROT</name>
<evidence type="ECO:0000313" key="8">
    <source>
        <dbReference type="EMBL" id="KAA0676484.1"/>
    </source>
</evidence>
<dbReference type="EMBL" id="QOKW01000034">
    <property type="protein sequence ID" value="KAA0676484.1"/>
    <property type="molecule type" value="Genomic_DNA"/>
</dbReference>
<sequence length="104" mass="11412">MAQFDVHRNPGRTRDAVPYVLIVQGDRWEGRPERVVVPLVLSSEVRHRDAALNPDFIIDGVSVVMNPLQTATIPTRVLGPVVASLDSEHLRVIAALDALIAQGR</sequence>
<accession>A0A9W7KP03</accession>
<evidence type="ECO:0000256" key="1">
    <source>
        <dbReference type="ARBA" id="ARBA00005230"/>
    </source>
</evidence>
<proteinExistence type="inferred from homology"/>
<comment type="similarity">
    <text evidence="1">Belongs to the CcdB toxin family.</text>
</comment>
<dbReference type="RefSeq" id="WP_149471935.1">
    <property type="nucleotide sequence ID" value="NZ_QOKW01000034.1"/>
</dbReference>
<dbReference type="OrthoDB" id="9813510at2"/>
<dbReference type="Proteomes" id="UP000480854">
    <property type="component" value="Unassembled WGS sequence"/>
</dbReference>
<dbReference type="AlphaFoldDB" id="A0A9W7KP03"/>
<protein>
    <recommendedName>
        <fullName evidence="2">Toxin CcdB</fullName>
    </recommendedName>
    <alternativeName>
        <fullName evidence="7">Cytotoxic protein CcdB</fullName>
    </alternativeName>
    <alternativeName>
        <fullName evidence="6">Protein LetD</fullName>
    </alternativeName>
</protein>
<dbReference type="GO" id="GO:0006276">
    <property type="term" value="P:plasmid maintenance"/>
    <property type="evidence" value="ECO:0007669"/>
    <property type="project" value="InterPro"/>
</dbReference>